<dbReference type="SUPFAM" id="SSF52317">
    <property type="entry name" value="Class I glutamine amidotransferase-like"/>
    <property type="match status" value="1"/>
</dbReference>
<dbReference type="RefSeq" id="WP_074599798.1">
    <property type="nucleotide sequence ID" value="NZ_FNHF01000003.1"/>
</dbReference>
<evidence type="ECO:0000256" key="1">
    <source>
        <dbReference type="ARBA" id="ARBA00023016"/>
    </source>
</evidence>
<feature type="domain" description="DJ-1/PfpI" evidence="4">
    <location>
        <begin position="25"/>
        <end position="214"/>
    </location>
</feature>
<keyword evidence="6" id="KW-1185">Reference proteome</keyword>
<proteinExistence type="inferred from homology"/>
<reference evidence="6" key="1">
    <citation type="submission" date="2016-10" db="EMBL/GenBank/DDBJ databases">
        <authorList>
            <person name="Varghese N."/>
            <person name="Submissions S."/>
        </authorList>
    </citation>
    <scope>NUCLEOTIDE SEQUENCE [LARGE SCALE GENOMIC DNA]</scope>
    <source>
        <strain evidence="6">CGMCC 1.6199</strain>
    </source>
</reference>
<dbReference type="STRING" id="482461.SAMN05216244_2703"/>
<keyword evidence="5" id="KW-0645">Protease</keyword>
<dbReference type="AlphaFoldDB" id="A0A1G9TRU2"/>
<sequence>MGKKVLMVVTSSQQMGDHQTGLWLSEYGEPYSIFEKNGFDITVASPSGGNVPLDPNSYEDEAPDEWEKPVKLLENTENLAAQSPDDFDGIFLPGGHGTMEDFPNNGALQEILSDFAEKNKAIGAVCHGPAGFVNVTLNNGRKLADGRRMTAFTNEEEQQMKLMDKLPFKLESSLRNEGAEFSQGQPFSDYTVTDGNLVTGQNPQSSVSTANAFVDLLK</sequence>
<name>A0A1G9TRU2_9BACI</name>
<evidence type="ECO:0000256" key="3">
    <source>
        <dbReference type="ARBA" id="ARBA00038493"/>
    </source>
</evidence>
<evidence type="ECO:0000313" key="5">
    <source>
        <dbReference type="EMBL" id="SDM50433.1"/>
    </source>
</evidence>
<dbReference type="EMBL" id="FNHF01000003">
    <property type="protein sequence ID" value="SDM50433.1"/>
    <property type="molecule type" value="Genomic_DNA"/>
</dbReference>
<organism evidence="5 6">
    <name type="scientific">Sediminibacillus halophilus</name>
    <dbReference type="NCBI Taxonomy" id="482461"/>
    <lineage>
        <taxon>Bacteria</taxon>
        <taxon>Bacillati</taxon>
        <taxon>Bacillota</taxon>
        <taxon>Bacilli</taxon>
        <taxon>Bacillales</taxon>
        <taxon>Bacillaceae</taxon>
        <taxon>Sediminibacillus</taxon>
    </lineage>
</organism>
<dbReference type="GO" id="GO:0019172">
    <property type="term" value="F:glyoxalase III activity"/>
    <property type="evidence" value="ECO:0007669"/>
    <property type="project" value="TreeGrafter"/>
</dbReference>
<evidence type="ECO:0000313" key="6">
    <source>
        <dbReference type="Proteomes" id="UP000182347"/>
    </source>
</evidence>
<accession>A0A1G9TRU2</accession>
<keyword evidence="5" id="KW-0378">Hydrolase</keyword>
<gene>
    <name evidence="5" type="ORF">SAMN05216244_2703</name>
</gene>
<dbReference type="Gene3D" id="3.40.50.880">
    <property type="match status" value="1"/>
</dbReference>
<comment type="similarity">
    <text evidence="3">Belongs to the peptidase C56 family. HSP31-like subfamily.</text>
</comment>
<evidence type="ECO:0000256" key="2">
    <source>
        <dbReference type="ARBA" id="ARBA00023239"/>
    </source>
</evidence>
<protein>
    <submittedName>
        <fullName evidence="5">Putative intracellular protease/amidase</fullName>
    </submittedName>
</protein>
<dbReference type="InterPro" id="IPR029062">
    <property type="entry name" value="Class_I_gatase-like"/>
</dbReference>
<dbReference type="GO" id="GO:0008233">
    <property type="term" value="F:peptidase activity"/>
    <property type="evidence" value="ECO:0007669"/>
    <property type="project" value="UniProtKB-KW"/>
</dbReference>
<dbReference type="Proteomes" id="UP000182347">
    <property type="component" value="Unassembled WGS sequence"/>
</dbReference>
<dbReference type="PANTHER" id="PTHR48094:SF11">
    <property type="entry name" value="GLUTATHIONE-INDEPENDENT GLYOXALASE HSP31-RELATED"/>
    <property type="match status" value="1"/>
</dbReference>
<keyword evidence="2" id="KW-0456">Lyase</keyword>
<dbReference type="PANTHER" id="PTHR48094">
    <property type="entry name" value="PROTEIN/NUCLEIC ACID DEGLYCASE DJ-1-RELATED"/>
    <property type="match status" value="1"/>
</dbReference>
<dbReference type="OrthoDB" id="9792284at2"/>
<dbReference type="GO" id="GO:0019243">
    <property type="term" value="P:methylglyoxal catabolic process to D-lactate via S-lactoyl-glutathione"/>
    <property type="evidence" value="ECO:0007669"/>
    <property type="project" value="TreeGrafter"/>
</dbReference>
<dbReference type="CDD" id="cd03141">
    <property type="entry name" value="GATase1_Hsp31_like"/>
    <property type="match status" value="1"/>
</dbReference>
<dbReference type="GO" id="GO:0005737">
    <property type="term" value="C:cytoplasm"/>
    <property type="evidence" value="ECO:0007669"/>
    <property type="project" value="TreeGrafter"/>
</dbReference>
<evidence type="ECO:0000259" key="4">
    <source>
        <dbReference type="Pfam" id="PF01965"/>
    </source>
</evidence>
<dbReference type="InterPro" id="IPR002818">
    <property type="entry name" value="DJ-1/PfpI"/>
</dbReference>
<keyword evidence="1" id="KW-0346">Stress response</keyword>
<dbReference type="GO" id="GO:0006508">
    <property type="term" value="P:proteolysis"/>
    <property type="evidence" value="ECO:0007669"/>
    <property type="project" value="UniProtKB-KW"/>
</dbReference>
<dbReference type="InterPro" id="IPR050325">
    <property type="entry name" value="Prot/Nucl_acid_deglycase"/>
</dbReference>
<dbReference type="Pfam" id="PF01965">
    <property type="entry name" value="DJ-1_PfpI"/>
    <property type="match status" value="1"/>
</dbReference>